<dbReference type="GO" id="GO:0070403">
    <property type="term" value="F:NAD+ binding"/>
    <property type="evidence" value="ECO:0007669"/>
    <property type="project" value="InterPro"/>
</dbReference>
<keyword evidence="6" id="KW-0520">NAD</keyword>
<name>A0A1B7LGL5_9FIRM</name>
<comment type="caution">
    <text evidence="9">The sequence shown here is derived from an EMBL/GenBank/DDBJ whole genome shotgun (WGS) entry which is preliminary data.</text>
</comment>
<evidence type="ECO:0000256" key="5">
    <source>
        <dbReference type="PIRSR" id="PIRSR000105-1"/>
    </source>
</evidence>
<proteinExistence type="inferred from homology"/>
<evidence type="ECO:0000256" key="4">
    <source>
        <dbReference type="ARBA" id="ARBA00067747"/>
    </source>
</evidence>
<comment type="pathway">
    <text evidence="1">Lipid metabolism; butanoate metabolism.</text>
</comment>
<feature type="binding site" evidence="6">
    <location>
        <position position="92"/>
    </location>
    <ligand>
        <name>NAD(+)</name>
        <dbReference type="ChEBI" id="CHEBI:57540"/>
    </ligand>
</feature>
<feature type="binding site" evidence="6">
    <location>
        <position position="143"/>
    </location>
    <ligand>
        <name>NAD(+)</name>
        <dbReference type="ChEBI" id="CHEBI:57540"/>
    </ligand>
</feature>
<dbReference type="GO" id="GO:0006635">
    <property type="term" value="P:fatty acid beta-oxidation"/>
    <property type="evidence" value="ECO:0007669"/>
    <property type="project" value="TreeGrafter"/>
</dbReference>
<feature type="binding site" evidence="6">
    <location>
        <position position="97"/>
    </location>
    <ligand>
        <name>NAD(+)</name>
        <dbReference type="ChEBI" id="CHEBI:57540"/>
    </ligand>
</feature>
<dbReference type="STRING" id="1838280.A6M21_06810"/>
<evidence type="ECO:0000256" key="6">
    <source>
        <dbReference type="PIRSR" id="PIRSR000105-2"/>
    </source>
</evidence>
<feature type="domain" description="3-hydroxyacyl-CoA dehydrogenase C-terminal" evidence="7">
    <location>
        <begin position="187"/>
        <end position="283"/>
    </location>
</feature>
<dbReference type="Pfam" id="PF00725">
    <property type="entry name" value="3HCDH"/>
    <property type="match status" value="1"/>
</dbReference>
<dbReference type="InterPro" id="IPR006108">
    <property type="entry name" value="3HC_DH_C"/>
</dbReference>
<dbReference type="GO" id="GO:0008691">
    <property type="term" value="F:3-hydroxybutyryl-CoA dehydrogenase activity"/>
    <property type="evidence" value="ECO:0007669"/>
    <property type="project" value="TreeGrafter"/>
</dbReference>
<dbReference type="SUPFAM" id="SSF51735">
    <property type="entry name" value="NAD(P)-binding Rossmann-fold domains"/>
    <property type="match status" value="1"/>
</dbReference>
<dbReference type="FunFam" id="3.40.50.720:FF:000009">
    <property type="entry name" value="Fatty oxidation complex, alpha subunit"/>
    <property type="match status" value="1"/>
</dbReference>
<gene>
    <name evidence="9" type="ORF">A6M21_06810</name>
</gene>
<dbReference type="InterPro" id="IPR008927">
    <property type="entry name" value="6-PGluconate_DH-like_C_sf"/>
</dbReference>
<feature type="binding site" evidence="6">
    <location>
        <begin position="10"/>
        <end position="15"/>
    </location>
    <ligand>
        <name>NAD(+)</name>
        <dbReference type="ChEBI" id="CHEBI:57540"/>
    </ligand>
</feature>
<dbReference type="PANTHER" id="PTHR48075">
    <property type="entry name" value="3-HYDROXYACYL-COA DEHYDROGENASE FAMILY PROTEIN"/>
    <property type="match status" value="1"/>
</dbReference>
<protein>
    <recommendedName>
        <fullName evidence="4">3-hydroxybutyryl-CoA dehydrogenase</fullName>
    </recommendedName>
</protein>
<evidence type="ECO:0000313" key="10">
    <source>
        <dbReference type="Proteomes" id="UP000078532"/>
    </source>
</evidence>
<feature type="binding site" evidence="6">
    <location>
        <position position="33"/>
    </location>
    <ligand>
        <name>NAD(+)</name>
        <dbReference type="ChEBI" id="CHEBI:57540"/>
    </ligand>
</feature>
<evidence type="ECO:0000256" key="2">
    <source>
        <dbReference type="ARBA" id="ARBA00009463"/>
    </source>
</evidence>
<evidence type="ECO:0000259" key="8">
    <source>
        <dbReference type="Pfam" id="PF02737"/>
    </source>
</evidence>
<dbReference type="RefSeq" id="WP_066666992.1">
    <property type="nucleotide sequence ID" value="NZ_LYVF01000069.1"/>
</dbReference>
<feature type="binding site" evidence="6">
    <location>
        <position position="275"/>
    </location>
    <ligand>
        <name>NAD(+)</name>
        <dbReference type="ChEBI" id="CHEBI:57540"/>
    </ligand>
</feature>
<evidence type="ECO:0000256" key="3">
    <source>
        <dbReference type="ARBA" id="ARBA00023002"/>
    </source>
</evidence>
<dbReference type="Gene3D" id="1.10.1040.10">
    <property type="entry name" value="N-(1-d-carboxylethyl)-l-norvaline Dehydrogenase, domain 2"/>
    <property type="match status" value="1"/>
</dbReference>
<dbReference type="SUPFAM" id="SSF48179">
    <property type="entry name" value="6-phosphogluconate dehydrogenase C-terminal domain-like"/>
    <property type="match status" value="1"/>
</dbReference>
<dbReference type="Pfam" id="PF02737">
    <property type="entry name" value="3HCDH_N"/>
    <property type="match status" value="1"/>
</dbReference>
<keyword evidence="10" id="KW-1185">Reference proteome</keyword>
<dbReference type="InterPro" id="IPR036291">
    <property type="entry name" value="NAD(P)-bd_dom_sf"/>
</dbReference>
<comment type="similarity">
    <text evidence="2">Belongs to the 3-hydroxyacyl-CoA dehydrogenase family.</text>
</comment>
<reference evidence="9 10" key="1">
    <citation type="submission" date="2016-04" db="EMBL/GenBank/DDBJ databases">
        <authorList>
            <person name="Evans L.H."/>
            <person name="Alamgir A."/>
            <person name="Owens N."/>
            <person name="Weber N.D."/>
            <person name="Virtaneva K."/>
            <person name="Barbian K."/>
            <person name="Babar A."/>
            <person name="Rosenke K."/>
        </authorList>
    </citation>
    <scope>NUCLEOTIDE SEQUENCE [LARGE SCALE GENOMIC DNA]</scope>
    <source>
        <strain evidence="9 10">LMa1</strain>
    </source>
</reference>
<evidence type="ECO:0000256" key="1">
    <source>
        <dbReference type="ARBA" id="ARBA00005086"/>
    </source>
</evidence>
<dbReference type="EMBL" id="LYVF01000069">
    <property type="protein sequence ID" value="OAT85247.1"/>
    <property type="molecule type" value="Genomic_DNA"/>
</dbReference>
<sequence>MEMKQIGVLGAGAMGGGIAQVAAVAGYQVILYDAVPGQVDRATGRMDGFFKKSVEKGKMTEAERAAVLERIRPAAGMDDFAQADLVIEAIIEDPVAKKEAFAQLDDICKPEACLVSNTSSISITTIAAATGRPAKVAGMHFFNPPPLMKLVEVIRGYFTADDTVQLVSAVAREMGKTPIEVKKDSPGFVVNRILLAQFAEAIRLLEEGVASVEDIDRAVKLGLNYPMGPFELQDFTGVDIGYHVLNYFYDEFKDMRWNPPQALKALIRAGRLGRKSGAGWYEYK</sequence>
<organism evidence="9 10">
    <name type="scientific">Desulfotomaculum copahuensis</name>
    <dbReference type="NCBI Taxonomy" id="1838280"/>
    <lineage>
        <taxon>Bacteria</taxon>
        <taxon>Bacillati</taxon>
        <taxon>Bacillota</taxon>
        <taxon>Clostridia</taxon>
        <taxon>Eubacteriales</taxon>
        <taxon>Desulfotomaculaceae</taxon>
        <taxon>Desulfotomaculum</taxon>
    </lineage>
</organism>
<accession>A0A1B7LGL5</accession>
<evidence type="ECO:0000313" key="9">
    <source>
        <dbReference type="EMBL" id="OAT85247.1"/>
    </source>
</evidence>
<dbReference type="OrthoDB" id="9815331at2"/>
<feature type="binding site" evidence="6">
    <location>
        <position position="119"/>
    </location>
    <ligand>
        <name>NAD(+)</name>
        <dbReference type="ChEBI" id="CHEBI:57540"/>
    </ligand>
</feature>
<dbReference type="InterPro" id="IPR022694">
    <property type="entry name" value="3-OHacyl-CoA_DH"/>
</dbReference>
<dbReference type="Gene3D" id="3.40.50.720">
    <property type="entry name" value="NAD(P)-binding Rossmann-like Domain"/>
    <property type="match status" value="1"/>
</dbReference>
<dbReference type="Proteomes" id="UP000078532">
    <property type="component" value="Unassembled WGS sequence"/>
</dbReference>
<dbReference type="InterPro" id="IPR013328">
    <property type="entry name" value="6PGD_dom2"/>
</dbReference>
<dbReference type="InterPro" id="IPR006176">
    <property type="entry name" value="3-OHacyl-CoA_DH_NAD-bd"/>
</dbReference>
<feature type="domain" description="3-hydroxyacyl-CoA dehydrogenase NAD binding" evidence="8">
    <location>
        <begin position="5"/>
        <end position="184"/>
    </location>
</feature>
<keyword evidence="3" id="KW-0560">Oxidoreductase</keyword>
<dbReference type="PANTHER" id="PTHR48075:SF5">
    <property type="entry name" value="3-HYDROXYBUTYRYL-COA DEHYDROGENASE"/>
    <property type="match status" value="1"/>
</dbReference>
<dbReference type="AlphaFoldDB" id="A0A1B7LGL5"/>
<evidence type="ECO:0000259" key="7">
    <source>
        <dbReference type="Pfam" id="PF00725"/>
    </source>
</evidence>
<feature type="site" description="Important for catalytic activity" evidence="5">
    <location>
        <position position="140"/>
    </location>
</feature>
<dbReference type="PIRSF" id="PIRSF000105">
    <property type="entry name" value="HCDH"/>
    <property type="match status" value="1"/>
</dbReference>